<evidence type="ECO:0000256" key="2">
    <source>
        <dbReference type="ARBA" id="ARBA00023163"/>
    </source>
</evidence>
<dbReference type="PANTHER" id="PTHR30363">
    <property type="entry name" value="HTH-TYPE TRANSCRIPTIONAL REGULATOR SRLR-RELATED"/>
    <property type="match status" value="1"/>
</dbReference>
<proteinExistence type="predicted"/>
<dbReference type="STRING" id="1134406.ADN00_05215"/>
<dbReference type="Proteomes" id="UP000050417">
    <property type="component" value="Unassembled WGS sequence"/>
</dbReference>
<comment type="caution">
    <text evidence="4">The sequence shown here is derived from an EMBL/GenBank/DDBJ whole genome shotgun (WGS) entry which is preliminary data.</text>
</comment>
<dbReference type="Gene3D" id="1.10.10.10">
    <property type="entry name" value="Winged helix-like DNA-binding domain superfamily/Winged helix DNA-binding domain"/>
    <property type="match status" value="1"/>
</dbReference>
<accession>A0A0P6XUM5</accession>
<reference evidence="4 5" key="1">
    <citation type="submission" date="2015-07" db="EMBL/GenBank/DDBJ databases">
        <title>Genome sequence of Ornatilinea apprima DSM 23815.</title>
        <authorList>
            <person name="Hemp J."/>
            <person name="Ward L.M."/>
            <person name="Pace L.A."/>
            <person name="Fischer W.W."/>
        </authorList>
    </citation>
    <scope>NUCLEOTIDE SEQUENCE [LARGE SCALE GENOMIC DNA]</scope>
    <source>
        <strain evidence="4 5">P3M-1</strain>
    </source>
</reference>
<evidence type="ECO:0000313" key="4">
    <source>
        <dbReference type="EMBL" id="KPL78867.1"/>
    </source>
</evidence>
<evidence type="ECO:0000259" key="3">
    <source>
        <dbReference type="PROSITE" id="PS51000"/>
    </source>
</evidence>
<feature type="domain" description="HTH deoR-type" evidence="3">
    <location>
        <begin position="7"/>
        <end position="62"/>
    </location>
</feature>
<keyword evidence="2" id="KW-0804">Transcription</keyword>
<organism evidence="4 5">
    <name type="scientific">Ornatilinea apprima</name>
    <dbReference type="NCBI Taxonomy" id="1134406"/>
    <lineage>
        <taxon>Bacteria</taxon>
        <taxon>Bacillati</taxon>
        <taxon>Chloroflexota</taxon>
        <taxon>Anaerolineae</taxon>
        <taxon>Anaerolineales</taxon>
        <taxon>Anaerolineaceae</taxon>
        <taxon>Ornatilinea</taxon>
    </lineage>
</organism>
<dbReference type="SMART" id="SM01134">
    <property type="entry name" value="DeoRC"/>
    <property type="match status" value="1"/>
</dbReference>
<keyword evidence="1" id="KW-0805">Transcription regulation</keyword>
<dbReference type="InterPro" id="IPR014036">
    <property type="entry name" value="DeoR-like_C"/>
</dbReference>
<dbReference type="GO" id="GO:0003700">
    <property type="term" value="F:DNA-binding transcription factor activity"/>
    <property type="evidence" value="ECO:0007669"/>
    <property type="project" value="InterPro"/>
</dbReference>
<dbReference type="Pfam" id="PF00455">
    <property type="entry name" value="DeoRC"/>
    <property type="match status" value="1"/>
</dbReference>
<dbReference type="InterPro" id="IPR050313">
    <property type="entry name" value="Carb_Metab_HTH_regulators"/>
</dbReference>
<protein>
    <recommendedName>
        <fullName evidence="3">HTH deoR-type domain-containing protein</fullName>
    </recommendedName>
</protein>
<dbReference type="EMBL" id="LGCL01000016">
    <property type="protein sequence ID" value="KPL78867.1"/>
    <property type="molecule type" value="Genomic_DNA"/>
</dbReference>
<dbReference type="InterPro" id="IPR036390">
    <property type="entry name" value="WH_DNA-bd_sf"/>
</dbReference>
<dbReference type="InterPro" id="IPR037171">
    <property type="entry name" value="NagB/RpiA_transferase-like"/>
</dbReference>
<dbReference type="RefSeq" id="WP_075061917.1">
    <property type="nucleotide sequence ID" value="NZ_LGCL01000016.1"/>
</dbReference>
<dbReference type="SUPFAM" id="SSF46785">
    <property type="entry name" value="Winged helix' DNA-binding domain"/>
    <property type="match status" value="1"/>
</dbReference>
<dbReference type="Pfam" id="PF08220">
    <property type="entry name" value="HTH_DeoR"/>
    <property type="match status" value="1"/>
</dbReference>
<dbReference type="PANTHER" id="PTHR30363:SF44">
    <property type="entry name" value="AGA OPERON TRANSCRIPTIONAL REPRESSOR-RELATED"/>
    <property type="match status" value="1"/>
</dbReference>
<dbReference type="PROSITE" id="PS51000">
    <property type="entry name" value="HTH_DEOR_2"/>
    <property type="match status" value="1"/>
</dbReference>
<dbReference type="InterPro" id="IPR036388">
    <property type="entry name" value="WH-like_DNA-bd_sf"/>
</dbReference>
<dbReference type="InterPro" id="IPR001034">
    <property type="entry name" value="DeoR_HTH"/>
</dbReference>
<dbReference type="Gene3D" id="3.40.50.1360">
    <property type="match status" value="1"/>
</dbReference>
<dbReference type="PRINTS" id="PR00037">
    <property type="entry name" value="HTHLACR"/>
</dbReference>
<dbReference type="OrthoDB" id="9797223at2"/>
<dbReference type="AlphaFoldDB" id="A0A0P6XUM5"/>
<dbReference type="SUPFAM" id="SSF100950">
    <property type="entry name" value="NagB/RpiA/CoA transferase-like"/>
    <property type="match status" value="1"/>
</dbReference>
<evidence type="ECO:0000256" key="1">
    <source>
        <dbReference type="ARBA" id="ARBA00023015"/>
    </source>
</evidence>
<name>A0A0P6XUM5_9CHLR</name>
<sequence length="262" mass="29407">MKKLLFREERLRLIMETIYEQKSVVVGELAEKFGKSASSIRLDLAELESRGLISRTHGGAILAEESAKDLVLNKKYLQYRLETYKEEKERIGKIAADMIQDGDSVMIDGGTTNFYVAKNLHKKRGLTIITTSVFLFPVLWEIPDATIYLAGGLLHREFEEMYGDIAQESILRFKPDHTIIGIDGLSIEQGLTSTEPIMAIAKRQMISVSKDIIVVSDSSKFGKVCLLSVSSLKDVNKIVTDDKVSKEYVDRIEKVGPKVYLA</sequence>
<evidence type="ECO:0000313" key="5">
    <source>
        <dbReference type="Proteomes" id="UP000050417"/>
    </source>
</evidence>
<gene>
    <name evidence="4" type="ORF">ADN00_05215</name>
</gene>
<dbReference type="SMART" id="SM00420">
    <property type="entry name" value="HTH_DEOR"/>
    <property type="match status" value="1"/>
</dbReference>
<keyword evidence="5" id="KW-1185">Reference proteome</keyword>